<accession>A0A839RJ94</accession>
<gene>
    <name evidence="1" type="ORF">FHU29_000515</name>
</gene>
<dbReference type="Proteomes" id="UP000567922">
    <property type="component" value="Unassembled WGS sequence"/>
</dbReference>
<protein>
    <submittedName>
        <fullName evidence="1">Glutaredoxin 2</fullName>
    </submittedName>
</protein>
<keyword evidence="2" id="KW-1185">Reference proteome</keyword>
<dbReference type="AlphaFoldDB" id="A0A839RJ94"/>
<dbReference type="RefSeq" id="WP_157095001.1">
    <property type="nucleotide sequence ID" value="NZ_BDDI01000005.1"/>
</dbReference>
<name>A0A839RJ94_9ACTN</name>
<evidence type="ECO:0000313" key="2">
    <source>
        <dbReference type="Proteomes" id="UP000567922"/>
    </source>
</evidence>
<evidence type="ECO:0000313" key="1">
    <source>
        <dbReference type="EMBL" id="MBB3036081.1"/>
    </source>
</evidence>
<comment type="caution">
    <text evidence="1">The sequence shown here is derived from an EMBL/GenBank/DDBJ whole genome shotgun (WGS) entry which is preliminary data.</text>
</comment>
<sequence length="45" mass="5130">MDIIAWIMDPVRYEAEISAAYWDAIYAWVDSVSAYLTQMGYPPVG</sequence>
<dbReference type="EMBL" id="JACHWS010000001">
    <property type="protein sequence ID" value="MBB3036081.1"/>
    <property type="molecule type" value="Genomic_DNA"/>
</dbReference>
<organism evidence="1 2">
    <name type="scientific">Hoyosella altamirensis</name>
    <dbReference type="NCBI Taxonomy" id="616997"/>
    <lineage>
        <taxon>Bacteria</taxon>
        <taxon>Bacillati</taxon>
        <taxon>Actinomycetota</taxon>
        <taxon>Actinomycetes</taxon>
        <taxon>Mycobacteriales</taxon>
        <taxon>Hoyosellaceae</taxon>
        <taxon>Hoyosella</taxon>
    </lineage>
</organism>
<reference evidence="1 2" key="1">
    <citation type="submission" date="2020-08" db="EMBL/GenBank/DDBJ databases">
        <title>Sequencing the genomes of 1000 actinobacteria strains.</title>
        <authorList>
            <person name="Klenk H.-P."/>
        </authorList>
    </citation>
    <scope>NUCLEOTIDE SEQUENCE [LARGE SCALE GENOMIC DNA]</scope>
    <source>
        <strain evidence="1 2">DSM 45258</strain>
    </source>
</reference>
<proteinExistence type="predicted"/>